<protein>
    <recommendedName>
        <fullName evidence="19">Flavin-containing monooxygenase</fullName>
        <ecNumber evidence="19">1.-.-.-</ecNumber>
    </recommendedName>
</protein>
<evidence type="ECO:0000256" key="2">
    <source>
        <dbReference type="ARBA" id="ARBA00004389"/>
    </source>
</evidence>
<keyword evidence="11 18" id="KW-0503">Monooxygenase</keyword>
<evidence type="ECO:0000256" key="1">
    <source>
        <dbReference type="ARBA" id="ARBA00001974"/>
    </source>
</evidence>
<dbReference type="EMBL" id="CAJPVJ010001193">
    <property type="protein sequence ID" value="CAG2164239.1"/>
    <property type="molecule type" value="Genomic_DNA"/>
</dbReference>
<comment type="cofactor">
    <cofactor evidence="1 18 19">
        <name>FAD</name>
        <dbReference type="ChEBI" id="CHEBI:57692"/>
    </cofactor>
</comment>
<keyword evidence="10 18" id="KW-0560">Oxidoreductase</keyword>
<dbReference type="AlphaFoldDB" id="A0A7R9LJH1"/>
<keyword evidence="12 18" id="KW-0472">Membrane</keyword>
<dbReference type="PIRSF" id="PIRSF000332">
    <property type="entry name" value="FMO"/>
    <property type="match status" value="1"/>
</dbReference>
<dbReference type="Proteomes" id="UP000728032">
    <property type="component" value="Unassembled WGS sequence"/>
</dbReference>
<dbReference type="GO" id="GO:0034899">
    <property type="term" value="F:trimethylamine monooxygenase activity"/>
    <property type="evidence" value="ECO:0007669"/>
    <property type="project" value="UniProtKB-EC"/>
</dbReference>
<accession>A0A7R9LJH1</accession>
<organism evidence="20">
    <name type="scientific">Oppiella nova</name>
    <dbReference type="NCBI Taxonomy" id="334625"/>
    <lineage>
        <taxon>Eukaryota</taxon>
        <taxon>Metazoa</taxon>
        <taxon>Ecdysozoa</taxon>
        <taxon>Arthropoda</taxon>
        <taxon>Chelicerata</taxon>
        <taxon>Arachnida</taxon>
        <taxon>Acari</taxon>
        <taxon>Acariformes</taxon>
        <taxon>Sarcoptiformes</taxon>
        <taxon>Oribatida</taxon>
        <taxon>Brachypylina</taxon>
        <taxon>Oppioidea</taxon>
        <taxon>Oppiidae</taxon>
        <taxon>Oppiella</taxon>
    </lineage>
</organism>
<dbReference type="EMBL" id="OC916018">
    <property type="protein sequence ID" value="CAD7642813.1"/>
    <property type="molecule type" value="Genomic_DNA"/>
</dbReference>
<keyword evidence="4 18" id="KW-0285">Flavoprotein</keyword>
<keyword evidence="5" id="KW-0812">Transmembrane</keyword>
<evidence type="ECO:0000256" key="18">
    <source>
        <dbReference type="PIRNR" id="PIRNR000332"/>
    </source>
</evidence>
<dbReference type="FunFam" id="3.50.50.60:FF:000159">
    <property type="entry name" value="Dimethylaniline monooxygenase [N-oxide-forming]"/>
    <property type="match status" value="1"/>
</dbReference>
<dbReference type="GO" id="GO:0005789">
    <property type="term" value="C:endoplasmic reticulum membrane"/>
    <property type="evidence" value="ECO:0007669"/>
    <property type="project" value="UniProtKB-SubCell"/>
</dbReference>
<evidence type="ECO:0000256" key="3">
    <source>
        <dbReference type="ARBA" id="ARBA00009183"/>
    </source>
</evidence>
<dbReference type="EC" id="1.-.-.-" evidence="19"/>
<evidence type="ECO:0000256" key="4">
    <source>
        <dbReference type="ARBA" id="ARBA00022630"/>
    </source>
</evidence>
<comment type="catalytic activity">
    <reaction evidence="14">
        <text>hypotaurine + NADH + O2 + H(+) = taurine + NAD(+) + H2O</text>
        <dbReference type="Rhea" id="RHEA:74111"/>
        <dbReference type="ChEBI" id="CHEBI:15377"/>
        <dbReference type="ChEBI" id="CHEBI:15378"/>
        <dbReference type="ChEBI" id="CHEBI:15379"/>
        <dbReference type="ChEBI" id="CHEBI:57540"/>
        <dbReference type="ChEBI" id="CHEBI:57853"/>
        <dbReference type="ChEBI" id="CHEBI:57945"/>
        <dbReference type="ChEBI" id="CHEBI:507393"/>
        <dbReference type="EC" id="1.14.13.8"/>
    </reaction>
    <physiologicalReaction direction="left-to-right" evidence="14">
        <dbReference type="Rhea" id="RHEA:74112"/>
    </physiologicalReaction>
</comment>
<reference evidence="20" key="1">
    <citation type="submission" date="2020-11" db="EMBL/GenBank/DDBJ databases">
        <authorList>
            <person name="Tran Van P."/>
        </authorList>
    </citation>
    <scope>NUCLEOTIDE SEQUENCE</scope>
</reference>
<evidence type="ECO:0000313" key="21">
    <source>
        <dbReference type="Proteomes" id="UP000728032"/>
    </source>
</evidence>
<evidence type="ECO:0000256" key="15">
    <source>
        <dbReference type="ARBA" id="ARBA00048041"/>
    </source>
</evidence>
<evidence type="ECO:0000256" key="5">
    <source>
        <dbReference type="ARBA" id="ARBA00022692"/>
    </source>
</evidence>
<evidence type="ECO:0000256" key="19">
    <source>
        <dbReference type="RuleBase" id="RU361177"/>
    </source>
</evidence>
<dbReference type="Pfam" id="PF00743">
    <property type="entry name" value="FMO-like"/>
    <property type="match status" value="1"/>
</dbReference>
<comment type="catalytic activity">
    <reaction evidence="17">
        <text>N,N-dimethylaniline + NADPH + O2 + H(+) = N,N-dimethylaniline N-oxide + NADP(+) + H2O</text>
        <dbReference type="Rhea" id="RHEA:24468"/>
        <dbReference type="ChEBI" id="CHEBI:15377"/>
        <dbReference type="ChEBI" id="CHEBI:15378"/>
        <dbReference type="ChEBI" id="CHEBI:15379"/>
        <dbReference type="ChEBI" id="CHEBI:16269"/>
        <dbReference type="ChEBI" id="CHEBI:17735"/>
        <dbReference type="ChEBI" id="CHEBI:57783"/>
        <dbReference type="ChEBI" id="CHEBI:58349"/>
        <dbReference type="EC" id="1.14.13.8"/>
    </reaction>
    <physiologicalReaction direction="left-to-right" evidence="17">
        <dbReference type="Rhea" id="RHEA:24469"/>
    </physiologicalReaction>
</comment>
<keyword evidence="7 18" id="KW-0274">FAD</keyword>
<dbReference type="SUPFAM" id="SSF51905">
    <property type="entry name" value="FAD/NAD(P)-binding domain"/>
    <property type="match status" value="3"/>
</dbReference>
<dbReference type="InterPro" id="IPR000960">
    <property type="entry name" value="Flavin_mOase"/>
</dbReference>
<keyword evidence="21" id="KW-1185">Reference proteome</keyword>
<evidence type="ECO:0000256" key="12">
    <source>
        <dbReference type="ARBA" id="ARBA00023136"/>
    </source>
</evidence>
<evidence type="ECO:0000256" key="6">
    <source>
        <dbReference type="ARBA" id="ARBA00022824"/>
    </source>
</evidence>
<gene>
    <name evidence="20" type="ORF">ONB1V03_LOCUS3797</name>
</gene>
<dbReference type="GO" id="GO:0050661">
    <property type="term" value="F:NADP binding"/>
    <property type="evidence" value="ECO:0007669"/>
    <property type="project" value="InterPro"/>
</dbReference>
<evidence type="ECO:0000256" key="17">
    <source>
        <dbReference type="ARBA" id="ARBA00049443"/>
    </source>
</evidence>
<dbReference type="PRINTS" id="PR00370">
    <property type="entry name" value="FMOXYGENASE"/>
</dbReference>
<sequence>MSDKRVAIIGAGMSGMAAWKACQEQGIGAVVYEKTDDICGLWRYRDEVVEGNPSLMRSTTLNTSKEMSALSDFPVPKHFPNFMHHSVMRQYLTSYAEKFGFIENVKLKHELIHCVPNDDYDSTGRWMLTVRDIEMSRVLTEVFDGVMVCTGTYQKPIIPEFANQHLFKGQVLHSTEYREPRDFYGKRVLVVGVGSSGTDIAVEVSNVCTNVYLSSRSGCWLYKRVGPYGLPLDIFGFRRYLAWMFDGPAYPLLCWASQLYLNFIFNPKLYGLQSTHKVFSHNNTAVNDDLPKRIITGAVRVKPDVQEFTENGVIFSGESREYECDVVVFGTGYELSYPFLSQDILPINNPDFRLYKHLFIPNGKHSHTLALIGIVSSVGPYLPVFELQCRYFAQLMTNKIQLPSDKEMSKEINCRKEWVKKYYPGYEKYGRQVRHVQYMDELAECVGCKPKLMKYLFTDPKLWWHLYFGPCVPYHYRLNGPNCWPEARETILTVMDRIKAPFKNA</sequence>
<dbReference type="GO" id="GO:0004499">
    <property type="term" value="F:N,N-dimethylaniline monooxygenase activity"/>
    <property type="evidence" value="ECO:0007669"/>
    <property type="project" value="UniProtKB-UniRule"/>
</dbReference>
<evidence type="ECO:0000256" key="13">
    <source>
        <dbReference type="ARBA" id="ARBA00045957"/>
    </source>
</evidence>
<dbReference type="GO" id="GO:0050660">
    <property type="term" value="F:flavin adenine dinucleotide binding"/>
    <property type="evidence" value="ECO:0007669"/>
    <property type="project" value="InterPro"/>
</dbReference>
<name>A0A7R9LJH1_9ACAR</name>
<comment type="similarity">
    <text evidence="3 18 19">Belongs to the FMO family.</text>
</comment>
<evidence type="ECO:0000313" key="20">
    <source>
        <dbReference type="EMBL" id="CAD7642813.1"/>
    </source>
</evidence>
<evidence type="ECO:0000256" key="16">
    <source>
        <dbReference type="ARBA" id="ARBA00048088"/>
    </source>
</evidence>
<evidence type="ECO:0000256" key="9">
    <source>
        <dbReference type="ARBA" id="ARBA00022989"/>
    </source>
</evidence>
<keyword evidence="6 18" id="KW-0256">Endoplasmic reticulum</keyword>
<evidence type="ECO:0000256" key="11">
    <source>
        <dbReference type="ARBA" id="ARBA00023033"/>
    </source>
</evidence>
<comment type="catalytic activity">
    <reaction evidence="15">
        <text>hypotaurine + NADPH + O2 + H(+) = taurine + NADP(+) + H2O</text>
        <dbReference type="Rhea" id="RHEA:69819"/>
        <dbReference type="ChEBI" id="CHEBI:15377"/>
        <dbReference type="ChEBI" id="CHEBI:15378"/>
        <dbReference type="ChEBI" id="CHEBI:15379"/>
        <dbReference type="ChEBI" id="CHEBI:57783"/>
        <dbReference type="ChEBI" id="CHEBI:57853"/>
        <dbReference type="ChEBI" id="CHEBI:58349"/>
        <dbReference type="ChEBI" id="CHEBI:507393"/>
        <dbReference type="EC" id="1.14.13.8"/>
    </reaction>
    <physiologicalReaction direction="left-to-right" evidence="15">
        <dbReference type="Rhea" id="RHEA:69820"/>
    </physiologicalReaction>
</comment>
<dbReference type="InterPro" id="IPR036188">
    <property type="entry name" value="FAD/NAD-bd_sf"/>
</dbReference>
<keyword evidence="8 18" id="KW-0521">NADP</keyword>
<evidence type="ECO:0000256" key="8">
    <source>
        <dbReference type="ARBA" id="ARBA00022857"/>
    </source>
</evidence>
<keyword evidence="9" id="KW-1133">Transmembrane helix</keyword>
<dbReference type="Gene3D" id="3.50.50.60">
    <property type="entry name" value="FAD/NAD(P)-binding domain"/>
    <property type="match status" value="1"/>
</dbReference>
<dbReference type="InterPro" id="IPR020946">
    <property type="entry name" value="Flavin_mOase-like"/>
</dbReference>
<comment type="function">
    <text evidence="13">Broad spectrum monooxygenase that catalyzes the oxygenation of a wide variety of nitrogen- and sulfur-containing compounds including xenobiotics. Catalyzes the S-oxygenation of hypotaurine to produce taurine, an organic osmolyte involved in cell volume regulation as well as a variety of cytoprotective and developmental processes. In vitro, catalyzes the N-oxygenation of trimethylamine (TMA) to produce trimethylamine N-oxide (TMAO) and could therefore participate to the detoxification of this compound that is generated by the action of gut microbiota from dietary precursors such as choline, choline containing compounds, betaine or L-carnitine.</text>
</comment>
<dbReference type="OrthoDB" id="6511865at2759"/>
<dbReference type="InterPro" id="IPR050346">
    <property type="entry name" value="FMO-like"/>
</dbReference>
<evidence type="ECO:0000256" key="7">
    <source>
        <dbReference type="ARBA" id="ARBA00022827"/>
    </source>
</evidence>
<dbReference type="PANTHER" id="PTHR23023">
    <property type="entry name" value="DIMETHYLANILINE MONOOXYGENASE"/>
    <property type="match status" value="1"/>
</dbReference>
<evidence type="ECO:0000256" key="10">
    <source>
        <dbReference type="ARBA" id="ARBA00023002"/>
    </source>
</evidence>
<evidence type="ECO:0000256" key="14">
    <source>
        <dbReference type="ARBA" id="ARBA00047338"/>
    </source>
</evidence>
<comment type="catalytic activity">
    <reaction evidence="16">
        <text>trimethylamine + NADPH + O2 = trimethylamine N-oxide + NADP(+) + H2O</text>
        <dbReference type="Rhea" id="RHEA:31979"/>
        <dbReference type="ChEBI" id="CHEBI:15377"/>
        <dbReference type="ChEBI" id="CHEBI:15379"/>
        <dbReference type="ChEBI" id="CHEBI:15724"/>
        <dbReference type="ChEBI" id="CHEBI:57783"/>
        <dbReference type="ChEBI" id="CHEBI:58349"/>
        <dbReference type="ChEBI" id="CHEBI:58389"/>
        <dbReference type="EC" id="1.14.13.148"/>
    </reaction>
    <physiologicalReaction direction="left-to-right" evidence="16">
        <dbReference type="Rhea" id="RHEA:31980"/>
    </physiologicalReaction>
</comment>
<proteinExistence type="inferred from homology"/>
<comment type="subcellular location">
    <subcellularLocation>
        <location evidence="2">Endoplasmic reticulum membrane</location>
        <topology evidence="2">Single-pass membrane protein</topology>
    </subcellularLocation>
</comment>